<feature type="transmembrane region" description="Helical" evidence="1">
    <location>
        <begin position="38"/>
        <end position="63"/>
    </location>
</feature>
<dbReference type="Gene3D" id="3.60.21.10">
    <property type="match status" value="1"/>
</dbReference>
<feature type="transmembrane region" description="Helical" evidence="1">
    <location>
        <begin position="113"/>
        <end position="136"/>
    </location>
</feature>
<comment type="caution">
    <text evidence="3">The sequence shown here is derived from an EMBL/GenBank/DDBJ whole genome shotgun (WGS) entry which is preliminary data.</text>
</comment>
<feature type="domain" description="Calcineurin-like phosphoesterase" evidence="2">
    <location>
        <begin position="216"/>
        <end position="389"/>
    </location>
</feature>
<gene>
    <name evidence="4" type="ORF">HINF_LOCUS24635</name>
    <name evidence="3" type="ORF">HINF_LOCUS43846</name>
</gene>
<name>A0AA86ULM4_9EUKA</name>
<evidence type="ECO:0000313" key="5">
    <source>
        <dbReference type="Proteomes" id="UP001642409"/>
    </source>
</evidence>
<dbReference type="InterPro" id="IPR029052">
    <property type="entry name" value="Metallo-depent_PP-like"/>
</dbReference>
<dbReference type="InterPro" id="IPR004843">
    <property type="entry name" value="Calcineurin-like_PHP"/>
</dbReference>
<reference evidence="3" key="1">
    <citation type="submission" date="2023-06" db="EMBL/GenBank/DDBJ databases">
        <authorList>
            <person name="Kurt Z."/>
        </authorList>
    </citation>
    <scope>NUCLEOTIDE SEQUENCE</scope>
</reference>
<keyword evidence="1" id="KW-0472">Membrane</keyword>
<protein>
    <submittedName>
        <fullName evidence="3">Alkaline phosphatase</fullName>
    </submittedName>
    <submittedName>
        <fullName evidence="4">Alkaline_phosphatase</fullName>
    </submittedName>
</protein>
<keyword evidence="1" id="KW-1133">Transmembrane helix</keyword>
<keyword evidence="5" id="KW-1185">Reference proteome</keyword>
<keyword evidence="1" id="KW-0812">Transmembrane</keyword>
<evidence type="ECO:0000313" key="3">
    <source>
        <dbReference type="EMBL" id="CAI9956201.1"/>
    </source>
</evidence>
<dbReference type="EMBL" id="CATOUU010000871">
    <property type="protein sequence ID" value="CAI9956201.1"/>
    <property type="molecule type" value="Genomic_DNA"/>
</dbReference>
<accession>A0AA86ULM4</accession>
<proteinExistence type="predicted"/>
<evidence type="ECO:0000259" key="2">
    <source>
        <dbReference type="Pfam" id="PF00149"/>
    </source>
</evidence>
<dbReference type="EMBL" id="CAXDID020000072">
    <property type="protein sequence ID" value="CAL6015199.1"/>
    <property type="molecule type" value="Genomic_DNA"/>
</dbReference>
<reference evidence="4 5" key="2">
    <citation type="submission" date="2024-07" db="EMBL/GenBank/DDBJ databases">
        <authorList>
            <person name="Akdeniz Z."/>
        </authorList>
    </citation>
    <scope>NUCLEOTIDE SEQUENCE [LARGE SCALE GENOMIC DNA]</scope>
</reference>
<evidence type="ECO:0000313" key="4">
    <source>
        <dbReference type="EMBL" id="CAL6015199.1"/>
    </source>
</evidence>
<dbReference type="GO" id="GO:0016787">
    <property type="term" value="F:hydrolase activity"/>
    <property type="evidence" value="ECO:0007669"/>
    <property type="project" value="InterPro"/>
</dbReference>
<organism evidence="3">
    <name type="scientific">Hexamita inflata</name>
    <dbReference type="NCBI Taxonomy" id="28002"/>
    <lineage>
        <taxon>Eukaryota</taxon>
        <taxon>Metamonada</taxon>
        <taxon>Diplomonadida</taxon>
        <taxon>Hexamitidae</taxon>
        <taxon>Hexamitinae</taxon>
        <taxon>Hexamita</taxon>
    </lineage>
</organism>
<dbReference type="AlphaFoldDB" id="A0AA86ULM4"/>
<dbReference type="Pfam" id="PF00149">
    <property type="entry name" value="Metallophos"/>
    <property type="match status" value="1"/>
</dbReference>
<feature type="transmembrane region" description="Helical" evidence="1">
    <location>
        <begin position="69"/>
        <end position="92"/>
    </location>
</feature>
<dbReference type="SUPFAM" id="SSF56300">
    <property type="entry name" value="Metallo-dependent phosphatases"/>
    <property type="match status" value="1"/>
</dbReference>
<dbReference type="Proteomes" id="UP001642409">
    <property type="component" value="Unassembled WGS sequence"/>
</dbReference>
<sequence length="483" mass="55516">MKDINKEQIQQQSDIQEANDEKQQDDTIQISRWEVLRAYSTICMTCAILAFILIHSIITGVYFRSDVSFYGIHFYALCNGIKIAVILFIFVMRQVVFKVSGKKTIDIKKRNKMLSIEQIVTFLILIFLSVDLAIFMRQFNDINYGPITIINGNKTQIHWYTKGKSPSIVNVGSQVINDSKLTRFHNVLVDSQDFTYSVQDITTAQASYSLPSTIGKFVVMTDIHRNSKYMKSMDQDYDFNLLNGDYSSGGMAHEFSQTFRDIHQKPIILAVGNHDILTGGEVDKLILREPYFYQKIGQLGFYFIQVLNTNNIINSQWINKTKVDEAIKFLNENIHLSQNDEHVFIVSHQSVYSTGEYGSPEYFTKKMEEFLDSHHTSKIRAVLSGHDHIFASFKRNNQYFFVNGAGGGAIDHMLDFGKRSWSSPELSGPMPVINSKTLGYDHHLKSYMKFTRTEITFENGKVQYRVRDLEANTILTTFEQTIQ</sequence>
<evidence type="ECO:0000256" key="1">
    <source>
        <dbReference type="SAM" id="Phobius"/>
    </source>
</evidence>